<evidence type="ECO:0000256" key="1">
    <source>
        <dbReference type="ARBA" id="ARBA00004990"/>
    </source>
</evidence>
<dbReference type="AlphaFoldDB" id="A0A0F7SSL7"/>
<keyword evidence="8" id="KW-0067">ATP-binding</keyword>
<evidence type="ECO:0000256" key="4">
    <source>
        <dbReference type="ARBA" id="ARBA00015647"/>
    </source>
</evidence>
<dbReference type="GO" id="GO:0005524">
    <property type="term" value="F:ATP binding"/>
    <property type="evidence" value="ECO:0007669"/>
    <property type="project" value="UniProtKB-KW"/>
</dbReference>
<comment type="similarity">
    <text evidence="2">Belongs to the pantothenate synthetase family.</text>
</comment>
<dbReference type="HAMAP" id="MF_00158">
    <property type="entry name" value="PanC"/>
    <property type="match status" value="1"/>
</dbReference>
<dbReference type="InterPro" id="IPR003721">
    <property type="entry name" value="Pantoate_ligase"/>
</dbReference>
<dbReference type="PANTHER" id="PTHR21299">
    <property type="entry name" value="CYTIDYLATE KINASE/PANTOATE-BETA-ALANINE LIGASE"/>
    <property type="match status" value="1"/>
</dbReference>
<dbReference type="SUPFAM" id="SSF52374">
    <property type="entry name" value="Nucleotidylyl transferase"/>
    <property type="match status" value="1"/>
</dbReference>
<accession>A0A0F7SSL7</accession>
<comment type="pathway">
    <text evidence="1">Cofactor biosynthesis; (R)-pantothenate biosynthesis; (R)-pantothenate from (R)-pantoate and beta-alanine: step 1/1.</text>
</comment>
<evidence type="ECO:0000256" key="11">
    <source>
        <dbReference type="ARBA" id="ARBA00048258"/>
    </source>
</evidence>
<dbReference type="GO" id="GO:0015940">
    <property type="term" value="P:pantothenate biosynthetic process"/>
    <property type="evidence" value="ECO:0007669"/>
    <property type="project" value="UniProtKB-UniPathway"/>
</dbReference>
<dbReference type="PANTHER" id="PTHR21299:SF1">
    <property type="entry name" value="PANTOATE--BETA-ALANINE LIGASE"/>
    <property type="match status" value="1"/>
</dbReference>
<keyword evidence="6" id="KW-0566">Pantothenate biosynthesis</keyword>
<dbReference type="EC" id="6.3.2.1" evidence="3"/>
<name>A0A0F7SSL7_PHARH</name>
<evidence type="ECO:0000256" key="8">
    <source>
        <dbReference type="ARBA" id="ARBA00022840"/>
    </source>
</evidence>
<evidence type="ECO:0000256" key="3">
    <source>
        <dbReference type="ARBA" id="ARBA00012219"/>
    </source>
</evidence>
<dbReference type="Gene3D" id="3.30.1300.10">
    <property type="entry name" value="Pantoate-beta-alanine ligase, C-terminal domain"/>
    <property type="match status" value="1"/>
</dbReference>
<dbReference type="EMBL" id="LN483157">
    <property type="protein sequence ID" value="CED83624.1"/>
    <property type="molecule type" value="Genomic_DNA"/>
</dbReference>
<dbReference type="Gene3D" id="3.40.50.620">
    <property type="entry name" value="HUPs"/>
    <property type="match status" value="1"/>
</dbReference>
<dbReference type="UniPathway" id="UPA00028">
    <property type="reaction ID" value="UER00005"/>
</dbReference>
<evidence type="ECO:0000313" key="12">
    <source>
        <dbReference type="EMBL" id="CED83624.1"/>
    </source>
</evidence>
<evidence type="ECO:0000256" key="2">
    <source>
        <dbReference type="ARBA" id="ARBA00009256"/>
    </source>
</evidence>
<evidence type="ECO:0000256" key="5">
    <source>
        <dbReference type="ARBA" id="ARBA00022598"/>
    </source>
</evidence>
<keyword evidence="5" id="KW-0436">Ligase</keyword>
<sequence>MSQSLSASSLRALASNSSVPVLTSVKQVRQWRKAARDAGKSVGFVPTMGSLHQGHLDLVSRSLEKSPLTILSIFVNPSQFSPTEDLATYPRDLPKDLSSLTTLLESHASSAFSSAHKSDSVDAPVNIDSPLVVFVPDVKEMYPNGITTEVSEQKGAFVEVKGYGDILEGAARPNFFRGVATVVTKLFNIVQPDYAHFGQKDIQQALLLRTMLKDLHFSAPSSSNLLIHPTTRSPPPANLALSSRNAYLSERELLAAPALQQALTAGHAHWLNDPMATAQDVRRAAAGVIYRAEMMSRGLVEMEYIGIFRPGSFEVVRGDEPLGTGKDGEGWVMAGAIKVGKTRLLDNILLGVDLAGEKKIEEVE</sequence>
<dbReference type="GO" id="GO:0004592">
    <property type="term" value="F:pantoate-beta-alanine ligase activity"/>
    <property type="evidence" value="ECO:0007669"/>
    <property type="project" value="UniProtKB-EC"/>
</dbReference>
<keyword evidence="7" id="KW-0547">Nucleotide-binding</keyword>
<reference evidence="12" key="1">
    <citation type="submission" date="2014-08" db="EMBL/GenBank/DDBJ databases">
        <authorList>
            <person name="Sharma Rahul"/>
            <person name="Thines Marco"/>
        </authorList>
    </citation>
    <scope>NUCLEOTIDE SEQUENCE</scope>
</reference>
<organism evidence="12">
    <name type="scientific">Phaffia rhodozyma</name>
    <name type="common">Yeast</name>
    <name type="synonym">Xanthophyllomyces dendrorhous</name>
    <dbReference type="NCBI Taxonomy" id="264483"/>
    <lineage>
        <taxon>Eukaryota</taxon>
        <taxon>Fungi</taxon>
        <taxon>Dikarya</taxon>
        <taxon>Basidiomycota</taxon>
        <taxon>Agaricomycotina</taxon>
        <taxon>Tremellomycetes</taxon>
        <taxon>Cystofilobasidiales</taxon>
        <taxon>Mrakiaceae</taxon>
        <taxon>Phaffia</taxon>
    </lineage>
</organism>
<comment type="catalytic activity">
    <reaction evidence="11">
        <text>(R)-pantoate + beta-alanine + ATP = (R)-pantothenate + AMP + diphosphate + H(+)</text>
        <dbReference type="Rhea" id="RHEA:10912"/>
        <dbReference type="ChEBI" id="CHEBI:15378"/>
        <dbReference type="ChEBI" id="CHEBI:15980"/>
        <dbReference type="ChEBI" id="CHEBI:29032"/>
        <dbReference type="ChEBI" id="CHEBI:30616"/>
        <dbReference type="ChEBI" id="CHEBI:33019"/>
        <dbReference type="ChEBI" id="CHEBI:57966"/>
        <dbReference type="ChEBI" id="CHEBI:456215"/>
        <dbReference type="EC" id="6.3.2.1"/>
    </reaction>
</comment>
<evidence type="ECO:0000256" key="6">
    <source>
        <dbReference type="ARBA" id="ARBA00022655"/>
    </source>
</evidence>
<proteinExistence type="inferred from homology"/>
<dbReference type="InterPro" id="IPR042176">
    <property type="entry name" value="Pantoate_ligase_C"/>
</dbReference>
<evidence type="ECO:0000256" key="10">
    <source>
        <dbReference type="ARBA" id="ARBA00032806"/>
    </source>
</evidence>
<evidence type="ECO:0000256" key="7">
    <source>
        <dbReference type="ARBA" id="ARBA00022741"/>
    </source>
</evidence>
<evidence type="ECO:0000256" key="9">
    <source>
        <dbReference type="ARBA" id="ARBA00029902"/>
    </source>
</evidence>
<protein>
    <recommendedName>
        <fullName evidence="4">Pantoate--beta-alanine ligase</fullName>
        <ecNumber evidence="3">6.3.2.1</ecNumber>
    </recommendedName>
    <alternativeName>
        <fullName evidence="10">Pantoate-activating enzyme</fullName>
    </alternativeName>
    <alternativeName>
        <fullName evidence="9">Pantothenate synthetase</fullName>
    </alternativeName>
</protein>
<dbReference type="InterPro" id="IPR014729">
    <property type="entry name" value="Rossmann-like_a/b/a_fold"/>
</dbReference>
<dbReference type="Pfam" id="PF02569">
    <property type="entry name" value="Pantoate_ligase"/>
    <property type="match status" value="1"/>
</dbReference>